<gene>
    <name evidence="2" type="ORF">R1flu_008359</name>
</gene>
<feature type="compositionally biased region" description="Basic and acidic residues" evidence="1">
    <location>
        <begin position="113"/>
        <end position="127"/>
    </location>
</feature>
<feature type="region of interest" description="Disordered" evidence="1">
    <location>
        <begin position="53"/>
        <end position="152"/>
    </location>
</feature>
<proteinExistence type="predicted"/>
<evidence type="ECO:0000313" key="3">
    <source>
        <dbReference type="Proteomes" id="UP001605036"/>
    </source>
</evidence>
<evidence type="ECO:0000256" key="1">
    <source>
        <dbReference type="SAM" id="MobiDB-lite"/>
    </source>
</evidence>
<name>A0ABD1YCH6_9MARC</name>
<dbReference type="EMBL" id="JBHFFA010000005">
    <property type="protein sequence ID" value="KAL2624114.1"/>
    <property type="molecule type" value="Genomic_DNA"/>
</dbReference>
<accession>A0ABD1YCH6</accession>
<dbReference type="AlphaFoldDB" id="A0ABD1YCH6"/>
<dbReference type="Proteomes" id="UP001605036">
    <property type="component" value="Unassembled WGS sequence"/>
</dbReference>
<keyword evidence="3" id="KW-1185">Reference proteome</keyword>
<organism evidence="2 3">
    <name type="scientific">Riccia fluitans</name>
    <dbReference type="NCBI Taxonomy" id="41844"/>
    <lineage>
        <taxon>Eukaryota</taxon>
        <taxon>Viridiplantae</taxon>
        <taxon>Streptophyta</taxon>
        <taxon>Embryophyta</taxon>
        <taxon>Marchantiophyta</taxon>
        <taxon>Marchantiopsida</taxon>
        <taxon>Marchantiidae</taxon>
        <taxon>Marchantiales</taxon>
        <taxon>Ricciaceae</taxon>
        <taxon>Riccia</taxon>
    </lineage>
</organism>
<sequence>MVTCLKTPQLSTTAILSSSLNFPSSTLGTFNLSFFNSGTDKDPVEMILQETHLKHDQNRKQHAHKSKTDRSLHDAITTEENRNDHINTEQSHHMRQSETEEQHQTVAKNTKQSQEHRNIDNGTEKSDGTWANNRNERYMPRFTQLGTSRRLE</sequence>
<protein>
    <submittedName>
        <fullName evidence="2">Uncharacterized protein</fullName>
    </submittedName>
</protein>
<reference evidence="2 3" key="1">
    <citation type="submission" date="2024-09" db="EMBL/GenBank/DDBJ databases">
        <title>Chromosome-scale assembly of Riccia fluitans.</title>
        <authorList>
            <person name="Paukszto L."/>
            <person name="Sawicki J."/>
            <person name="Karawczyk K."/>
            <person name="Piernik-Szablinska J."/>
            <person name="Szczecinska M."/>
            <person name="Mazdziarz M."/>
        </authorList>
    </citation>
    <scope>NUCLEOTIDE SEQUENCE [LARGE SCALE GENOMIC DNA]</scope>
    <source>
        <strain evidence="2">Rf_01</strain>
        <tissue evidence="2">Aerial parts of the thallus</tissue>
    </source>
</reference>
<evidence type="ECO:0000313" key="2">
    <source>
        <dbReference type="EMBL" id="KAL2624114.1"/>
    </source>
</evidence>
<feature type="compositionally biased region" description="Basic and acidic residues" evidence="1">
    <location>
        <begin position="79"/>
        <end position="103"/>
    </location>
</feature>
<comment type="caution">
    <text evidence="2">The sequence shown here is derived from an EMBL/GenBank/DDBJ whole genome shotgun (WGS) entry which is preliminary data.</text>
</comment>